<feature type="region of interest" description="Disordered" evidence="2">
    <location>
        <begin position="213"/>
        <end position="303"/>
    </location>
</feature>
<dbReference type="InterPro" id="IPR016186">
    <property type="entry name" value="C-type_lectin-like/link_sf"/>
</dbReference>
<accession>A0AAN8J7R5</accession>
<dbReference type="EMBL" id="JAZGQO010000011">
    <property type="protein sequence ID" value="KAK6172172.1"/>
    <property type="molecule type" value="Genomic_DNA"/>
</dbReference>
<protein>
    <recommendedName>
        <fullName evidence="4">C-type lectin domain-containing protein</fullName>
    </recommendedName>
</protein>
<feature type="region of interest" description="Disordered" evidence="2">
    <location>
        <begin position="320"/>
        <end position="340"/>
    </location>
</feature>
<evidence type="ECO:0000256" key="3">
    <source>
        <dbReference type="SAM" id="SignalP"/>
    </source>
</evidence>
<feature type="domain" description="C-type lectin" evidence="4">
    <location>
        <begin position="42"/>
        <end position="153"/>
    </location>
</feature>
<feature type="signal peptide" evidence="3">
    <location>
        <begin position="1"/>
        <end position="20"/>
    </location>
</feature>
<dbReference type="SMART" id="SM00034">
    <property type="entry name" value="CLECT"/>
    <property type="match status" value="1"/>
</dbReference>
<evidence type="ECO:0000256" key="1">
    <source>
        <dbReference type="ARBA" id="ARBA00022734"/>
    </source>
</evidence>
<evidence type="ECO:0000313" key="6">
    <source>
        <dbReference type="Proteomes" id="UP001347796"/>
    </source>
</evidence>
<name>A0AAN8J7R5_PATCE</name>
<dbReference type="Gene3D" id="3.10.100.10">
    <property type="entry name" value="Mannose-Binding Protein A, subunit A"/>
    <property type="match status" value="1"/>
</dbReference>
<keyword evidence="6" id="KW-1185">Reference proteome</keyword>
<organism evidence="5 6">
    <name type="scientific">Patella caerulea</name>
    <name type="common">Rayed Mediterranean limpet</name>
    <dbReference type="NCBI Taxonomy" id="87958"/>
    <lineage>
        <taxon>Eukaryota</taxon>
        <taxon>Metazoa</taxon>
        <taxon>Spiralia</taxon>
        <taxon>Lophotrochozoa</taxon>
        <taxon>Mollusca</taxon>
        <taxon>Gastropoda</taxon>
        <taxon>Patellogastropoda</taxon>
        <taxon>Patelloidea</taxon>
        <taxon>Patellidae</taxon>
        <taxon>Patella</taxon>
    </lineage>
</organism>
<evidence type="ECO:0000256" key="2">
    <source>
        <dbReference type="SAM" id="MobiDB-lite"/>
    </source>
</evidence>
<gene>
    <name evidence="5" type="ORF">SNE40_015893</name>
</gene>
<dbReference type="Proteomes" id="UP001347796">
    <property type="component" value="Unassembled WGS sequence"/>
</dbReference>
<proteinExistence type="predicted"/>
<dbReference type="InterPro" id="IPR016187">
    <property type="entry name" value="CTDL_fold"/>
</dbReference>
<dbReference type="SUPFAM" id="SSF56436">
    <property type="entry name" value="C-type lectin-like"/>
    <property type="match status" value="1"/>
</dbReference>
<dbReference type="InterPro" id="IPR001304">
    <property type="entry name" value="C-type_lectin-like"/>
</dbReference>
<dbReference type="GO" id="GO:0030246">
    <property type="term" value="F:carbohydrate binding"/>
    <property type="evidence" value="ECO:0007669"/>
    <property type="project" value="UniProtKB-KW"/>
</dbReference>
<dbReference type="PANTHER" id="PTHR22803">
    <property type="entry name" value="MANNOSE, PHOSPHOLIPASE, LECTIN RECEPTOR RELATED"/>
    <property type="match status" value="1"/>
</dbReference>
<dbReference type="CDD" id="cd03590">
    <property type="entry name" value="CLECT_DC-SIGN_like"/>
    <property type="match status" value="1"/>
</dbReference>
<reference evidence="5 6" key="1">
    <citation type="submission" date="2024-01" db="EMBL/GenBank/DDBJ databases">
        <title>The genome of the rayed Mediterranean limpet Patella caerulea (Linnaeus, 1758).</title>
        <authorList>
            <person name="Anh-Thu Weber A."/>
            <person name="Halstead-Nussloch G."/>
        </authorList>
    </citation>
    <scope>NUCLEOTIDE SEQUENCE [LARGE SCALE GENOMIC DNA]</scope>
    <source>
        <strain evidence="5">AATW-2023a</strain>
        <tissue evidence="5">Whole specimen</tissue>
    </source>
</reference>
<comment type="caution">
    <text evidence="5">The sequence shown here is derived from an EMBL/GenBank/DDBJ whole genome shotgun (WGS) entry which is preliminary data.</text>
</comment>
<feature type="chain" id="PRO_5043009458" description="C-type lectin domain-containing protein" evidence="3">
    <location>
        <begin position="21"/>
        <end position="340"/>
    </location>
</feature>
<keyword evidence="3" id="KW-0732">Signal</keyword>
<dbReference type="AlphaFoldDB" id="A0AAN8J7R5"/>
<sequence length="340" mass="37151">MTWALSLCILGAALISLTSGKTQEELYRCPANIQRGLYLHTHGDKCYEFVTTRKNHWKEARAYCQNNGGDLVTVKDDVVEQFIVGVLRSLNFYSGLWIGLTDEQKEGEYRWVTGEVSSYFNWSPGEPSLFLHNFEDCVVLKMEAGRWADAPCELPLDSYPWICEYALQPATTTTIKAIPTTIKMETHSSTTSKPTTGKKLTHLATTSKPTTVKKITQPTTTSEPTTVKTVTHPTTTSKPTTVKTVTQPTTTSKPTTVKTVTHPTTTSKPTTVKTVTQPTTTSKPTTVKTATHSTTTLKPTTAKKATHRPVAKTTEAIETTTEGVSHVTAGTGKPGKDIIG</sequence>
<evidence type="ECO:0000313" key="5">
    <source>
        <dbReference type="EMBL" id="KAK6172172.1"/>
    </source>
</evidence>
<dbReference type="InterPro" id="IPR033989">
    <property type="entry name" value="CD209-like_CTLD"/>
</dbReference>
<dbReference type="PROSITE" id="PS50041">
    <property type="entry name" value="C_TYPE_LECTIN_2"/>
    <property type="match status" value="1"/>
</dbReference>
<evidence type="ECO:0000259" key="4">
    <source>
        <dbReference type="PROSITE" id="PS50041"/>
    </source>
</evidence>
<keyword evidence="1" id="KW-0430">Lectin</keyword>
<dbReference type="InterPro" id="IPR050111">
    <property type="entry name" value="C-type_lectin/snaclec_domain"/>
</dbReference>
<dbReference type="Pfam" id="PF00059">
    <property type="entry name" value="Lectin_C"/>
    <property type="match status" value="1"/>
</dbReference>